<dbReference type="PANTHER" id="PTHR34129">
    <property type="entry name" value="BLR1139 PROTEIN"/>
    <property type="match status" value="1"/>
</dbReference>
<keyword evidence="2" id="KW-1185">Reference proteome</keyword>
<dbReference type="AlphaFoldDB" id="A0A8S0W2M2"/>
<accession>A0A8S0W2M2</accession>
<reference evidence="1 2" key="1">
    <citation type="submission" date="2020-01" db="EMBL/GenBank/DDBJ databases">
        <authorList>
            <person name="Gupta K D."/>
        </authorList>
    </citation>
    <scope>NUCLEOTIDE SEQUENCE [LARGE SCALE GENOMIC DNA]</scope>
</reference>
<gene>
    <name evidence="1" type="ORF">AAE3_LOCUS2105</name>
</gene>
<dbReference type="EMBL" id="CACVBS010000028">
    <property type="protein sequence ID" value="CAA7259904.1"/>
    <property type="molecule type" value="Genomic_DNA"/>
</dbReference>
<proteinExistence type="predicted"/>
<organism evidence="1 2">
    <name type="scientific">Cyclocybe aegerita</name>
    <name type="common">Black poplar mushroom</name>
    <name type="synonym">Agrocybe aegerita</name>
    <dbReference type="NCBI Taxonomy" id="1973307"/>
    <lineage>
        <taxon>Eukaryota</taxon>
        <taxon>Fungi</taxon>
        <taxon>Dikarya</taxon>
        <taxon>Basidiomycota</taxon>
        <taxon>Agaricomycotina</taxon>
        <taxon>Agaricomycetes</taxon>
        <taxon>Agaricomycetidae</taxon>
        <taxon>Agaricales</taxon>
        <taxon>Agaricineae</taxon>
        <taxon>Bolbitiaceae</taxon>
        <taxon>Cyclocybe</taxon>
    </lineage>
</organism>
<dbReference type="Pfam" id="PF06108">
    <property type="entry name" value="DUF952"/>
    <property type="match status" value="1"/>
</dbReference>
<name>A0A8S0W2M2_CYCAE</name>
<protein>
    <recommendedName>
        <fullName evidence="3">DUF952 domain protein</fullName>
    </recommendedName>
</protein>
<dbReference type="SUPFAM" id="SSF56399">
    <property type="entry name" value="ADP-ribosylation"/>
    <property type="match status" value="1"/>
</dbReference>
<sequence>MSTPTHIYKIVSSSTPPPVPLPEALPVSELDQNDGFIHLSTEKQLPGTLKRFFQSDGLVYILRIDYRKVEKNIKWENGKGTAPGGIGEEGIFPHLYNGLHVGREEIESFKQWEKDSQDSWDTAIAKARADGWFVY</sequence>
<evidence type="ECO:0008006" key="3">
    <source>
        <dbReference type="Google" id="ProtNLM"/>
    </source>
</evidence>
<dbReference type="OrthoDB" id="3335358at2759"/>
<dbReference type="PANTHER" id="PTHR34129:SF1">
    <property type="entry name" value="DUF952 DOMAIN-CONTAINING PROTEIN"/>
    <property type="match status" value="1"/>
</dbReference>
<evidence type="ECO:0000313" key="2">
    <source>
        <dbReference type="Proteomes" id="UP000467700"/>
    </source>
</evidence>
<evidence type="ECO:0000313" key="1">
    <source>
        <dbReference type="EMBL" id="CAA7259904.1"/>
    </source>
</evidence>
<dbReference type="Proteomes" id="UP000467700">
    <property type="component" value="Unassembled WGS sequence"/>
</dbReference>
<comment type="caution">
    <text evidence="1">The sequence shown here is derived from an EMBL/GenBank/DDBJ whole genome shotgun (WGS) entry which is preliminary data.</text>
</comment>
<dbReference type="Gene3D" id="3.20.170.20">
    <property type="entry name" value="Protein of unknown function DUF952"/>
    <property type="match status" value="1"/>
</dbReference>
<dbReference type="InterPro" id="IPR009297">
    <property type="entry name" value="DUF952"/>
</dbReference>